<gene>
    <name evidence="2" type="ORF">SOCE836_000970</name>
</gene>
<organism evidence="2 3">
    <name type="scientific">Sorangium cellulosum</name>
    <name type="common">Polyangium cellulosum</name>
    <dbReference type="NCBI Taxonomy" id="56"/>
    <lineage>
        <taxon>Bacteria</taxon>
        <taxon>Pseudomonadati</taxon>
        <taxon>Myxococcota</taxon>
        <taxon>Polyangia</taxon>
        <taxon>Polyangiales</taxon>
        <taxon>Polyangiaceae</taxon>
        <taxon>Sorangium</taxon>
    </lineage>
</organism>
<evidence type="ECO:0000313" key="3">
    <source>
        <dbReference type="Proteomes" id="UP000295497"/>
    </source>
</evidence>
<feature type="compositionally biased region" description="Low complexity" evidence="1">
    <location>
        <begin position="36"/>
        <end position="48"/>
    </location>
</feature>
<dbReference type="Proteomes" id="UP000295497">
    <property type="component" value="Chromosome"/>
</dbReference>
<name>A0A4P2QE83_SORCE</name>
<feature type="compositionally biased region" description="Low complexity" evidence="1">
    <location>
        <begin position="61"/>
        <end position="77"/>
    </location>
</feature>
<sequence length="87" mass="8412">MQPGSAIEDVAGKLAEQGLGLGVEMLPGATDEQEADATQPAPEAAAAPGVQGTRQAPTPPAAGSADAGAAATGAPAPRTVERRSPAR</sequence>
<evidence type="ECO:0000313" key="2">
    <source>
        <dbReference type="EMBL" id="AUX28029.1"/>
    </source>
</evidence>
<protein>
    <submittedName>
        <fullName evidence="2">Uncharacterized protein</fullName>
    </submittedName>
</protein>
<proteinExistence type="predicted"/>
<dbReference type="AlphaFoldDB" id="A0A4P2QE83"/>
<feature type="region of interest" description="Disordered" evidence="1">
    <location>
        <begin position="22"/>
        <end position="87"/>
    </location>
</feature>
<dbReference type="EMBL" id="CP012672">
    <property type="protein sequence ID" value="AUX28029.1"/>
    <property type="molecule type" value="Genomic_DNA"/>
</dbReference>
<evidence type="ECO:0000256" key="1">
    <source>
        <dbReference type="SAM" id="MobiDB-lite"/>
    </source>
</evidence>
<reference evidence="2 3" key="1">
    <citation type="submission" date="2015-09" db="EMBL/GenBank/DDBJ databases">
        <title>Sorangium comparison.</title>
        <authorList>
            <person name="Zaburannyi N."/>
            <person name="Bunk B."/>
            <person name="Overmann J."/>
            <person name="Mueller R."/>
        </authorList>
    </citation>
    <scope>NUCLEOTIDE SEQUENCE [LARGE SCALE GENOMIC DNA]</scope>
    <source>
        <strain evidence="2 3">So ce836</strain>
    </source>
</reference>
<accession>A0A4P2QE83</accession>